<comment type="similarity">
    <text evidence="1 6">Belongs to the iron/manganese superoxide dismutase family.</text>
</comment>
<dbReference type="Gene3D" id="3.55.40.20">
    <property type="entry name" value="Iron/manganese superoxide dismutase, C-terminal domain"/>
    <property type="match status" value="1"/>
</dbReference>
<dbReference type="EC" id="1.15.1.1" evidence="2 6"/>
<dbReference type="Proteomes" id="UP000295726">
    <property type="component" value="Unassembled WGS sequence"/>
</dbReference>
<dbReference type="RefSeq" id="WP_132382309.1">
    <property type="nucleotide sequence ID" value="NZ_DAIPCY010000044.1"/>
</dbReference>
<protein>
    <recommendedName>
        <fullName evidence="2 6">Superoxide dismutase</fullName>
        <ecNumber evidence="2 6">1.15.1.1</ecNumber>
    </recommendedName>
</protein>
<dbReference type="PRINTS" id="PR01703">
    <property type="entry name" value="MNSODISMTASE"/>
</dbReference>
<dbReference type="InterPro" id="IPR019833">
    <property type="entry name" value="Mn/Fe_SOD_BS"/>
</dbReference>
<dbReference type="Pfam" id="PF00081">
    <property type="entry name" value="Sod_Fe_N"/>
    <property type="match status" value="1"/>
</dbReference>
<dbReference type="InterPro" id="IPR019832">
    <property type="entry name" value="Mn/Fe_SOD_C"/>
</dbReference>
<feature type="binding site" evidence="5">
    <location>
        <position position="26"/>
    </location>
    <ligand>
        <name>Mn(2+)</name>
        <dbReference type="ChEBI" id="CHEBI:29035"/>
    </ligand>
</feature>
<dbReference type="InterPro" id="IPR036324">
    <property type="entry name" value="Mn/Fe_SOD_N_sf"/>
</dbReference>
<dbReference type="AlphaFoldDB" id="A0A4R3K3R6"/>
<dbReference type="GO" id="GO:0046872">
    <property type="term" value="F:metal ion binding"/>
    <property type="evidence" value="ECO:0007669"/>
    <property type="project" value="UniProtKB-KW"/>
</dbReference>
<accession>A0A4R3K3R6</accession>
<feature type="binding site" evidence="5">
    <location>
        <position position="169"/>
    </location>
    <ligand>
        <name>Mn(2+)</name>
        <dbReference type="ChEBI" id="CHEBI:29035"/>
    </ligand>
</feature>
<feature type="binding site" evidence="5">
    <location>
        <position position="80"/>
    </location>
    <ligand>
        <name>Mn(2+)</name>
        <dbReference type="ChEBI" id="CHEBI:29035"/>
    </ligand>
</feature>
<evidence type="ECO:0000256" key="3">
    <source>
        <dbReference type="ARBA" id="ARBA00022723"/>
    </source>
</evidence>
<evidence type="ECO:0000259" key="7">
    <source>
        <dbReference type="Pfam" id="PF00081"/>
    </source>
</evidence>
<comment type="catalytic activity">
    <reaction evidence="6">
        <text>2 superoxide + 2 H(+) = H2O2 + O2</text>
        <dbReference type="Rhea" id="RHEA:20696"/>
        <dbReference type="ChEBI" id="CHEBI:15378"/>
        <dbReference type="ChEBI" id="CHEBI:15379"/>
        <dbReference type="ChEBI" id="CHEBI:16240"/>
        <dbReference type="ChEBI" id="CHEBI:18421"/>
        <dbReference type="EC" id="1.15.1.1"/>
    </reaction>
</comment>
<evidence type="ECO:0000256" key="2">
    <source>
        <dbReference type="ARBA" id="ARBA00012682"/>
    </source>
</evidence>
<dbReference type="OrthoDB" id="9803125at2"/>
<dbReference type="SUPFAM" id="SSF54719">
    <property type="entry name" value="Fe,Mn superoxide dismutase (SOD), C-terminal domain"/>
    <property type="match status" value="1"/>
</dbReference>
<evidence type="ECO:0000313" key="10">
    <source>
        <dbReference type="Proteomes" id="UP000295726"/>
    </source>
</evidence>
<feature type="domain" description="Manganese/iron superoxide dismutase N-terminal" evidence="7">
    <location>
        <begin position="2"/>
        <end position="86"/>
    </location>
</feature>
<keyword evidence="3 5" id="KW-0479">Metal-binding</keyword>
<feature type="domain" description="Manganese/iron superoxide dismutase C-terminal" evidence="8">
    <location>
        <begin position="96"/>
        <end position="197"/>
    </location>
</feature>
<gene>
    <name evidence="9" type="ORF">EDD59_11834</name>
</gene>
<dbReference type="GO" id="GO:0005737">
    <property type="term" value="C:cytoplasm"/>
    <property type="evidence" value="ECO:0007669"/>
    <property type="project" value="TreeGrafter"/>
</dbReference>
<dbReference type="Gene3D" id="1.10.287.990">
    <property type="entry name" value="Fe,Mn superoxide dismutase (SOD) domain"/>
    <property type="match status" value="1"/>
</dbReference>
<dbReference type="GO" id="GO:0004784">
    <property type="term" value="F:superoxide dismutase activity"/>
    <property type="evidence" value="ECO:0007669"/>
    <property type="project" value="UniProtKB-EC"/>
</dbReference>
<dbReference type="PROSITE" id="PS00088">
    <property type="entry name" value="SOD_MN"/>
    <property type="match status" value="1"/>
</dbReference>
<keyword evidence="4 6" id="KW-0560">Oxidoreductase</keyword>
<dbReference type="InterPro" id="IPR019831">
    <property type="entry name" value="Mn/Fe_SOD_N"/>
</dbReference>
<evidence type="ECO:0000256" key="1">
    <source>
        <dbReference type="ARBA" id="ARBA00008714"/>
    </source>
</evidence>
<dbReference type="PANTHER" id="PTHR43595:SF2">
    <property type="entry name" value="SMALL RIBOSOMAL SUBUNIT PROTEIN MS42"/>
    <property type="match status" value="1"/>
</dbReference>
<reference evidence="9 10" key="1">
    <citation type="submission" date="2019-03" db="EMBL/GenBank/DDBJ databases">
        <title>Genomic Encyclopedia of Type Strains, Phase IV (KMG-IV): sequencing the most valuable type-strain genomes for metagenomic binning, comparative biology and taxonomic classification.</title>
        <authorList>
            <person name="Goeker M."/>
        </authorList>
    </citation>
    <scope>NUCLEOTIDE SEQUENCE [LARGE SCALE GENOMIC DNA]</scope>
    <source>
        <strain evidence="9 10">DSM 29489</strain>
    </source>
</reference>
<dbReference type="EMBL" id="SLZZ01000018">
    <property type="protein sequence ID" value="TCS77305.1"/>
    <property type="molecule type" value="Genomic_DNA"/>
</dbReference>
<comment type="caution">
    <text evidence="9">The sequence shown here is derived from an EMBL/GenBank/DDBJ whole genome shotgun (WGS) entry which is preliminary data.</text>
</comment>
<dbReference type="SUPFAM" id="SSF46609">
    <property type="entry name" value="Fe,Mn superoxide dismutase (SOD), N-terminal domain"/>
    <property type="match status" value="1"/>
</dbReference>
<proteinExistence type="inferred from homology"/>
<dbReference type="InterPro" id="IPR001189">
    <property type="entry name" value="Mn/Fe_SOD"/>
</dbReference>
<evidence type="ECO:0000256" key="5">
    <source>
        <dbReference type="PIRSR" id="PIRSR000349-1"/>
    </source>
</evidence>
<name>A0A4R3K3R6_9FIRM</name>
<dbReference type="PIRSF" id="PIRSF000349">
    <property type="entry name" value="SODismutase"/>
    <property type="match status" value="1"/>
</dbReference>
<evidence type="ECO:0000256" key="4">
    <source>
        <dbReference type="ARBA" id="ARBA00023002"/>
    </source>
</evidence>
<dbReference type="PANTHER" id="PTHR43595">
    <property type="entry name" value="37S RIBOSOMAL PROTEIN S26, MITOCHONDRIAL"/>
    <property type="match status" value="1"/>
</dbReference>
<dbReference type="FunFam" id="3.55.40.20:FF:000004">
    <property type="entry name" value="Superoxide dismutase [Fe]"/>
    <property type="match status" value="1"/>
</dbReference>
<feature type="binding site" evidence="5">
    <location>
        <position position="165"/>
    </location>
    <ligand>
        <name>Mn(2+)</name>
        <dbReference type="ChEBI" id="CHEBI:29035"/>
    </ligand>
</feature>
<comment type="function">
    <text evidence="6">Destroys radicals which are normally produced within the cells and which are toxic to biological systems.</text>
</comment>
<organism evidence="9 10">
    <name type="scientific">Muricomes intestini</name>
    <dbReference type="NCBI Taxonomy" id="1796634"/>
    <lineage>
        <taxon>Bacteria</taxon>
        <taxon>Bacillati</taxon>
        <taxon>Bacillota</taxon>
        <taxon>Clostridia</taxon>
        <taxon>Lachnospirales</taxon>
        <taxon>Lachnospiraceae</taxon>
        <taxon>Muricomes</taxon>
    </lineage>
</organism>
<evidence type="ECO:0000259" key="8">
    <source>
        <dbReference type="Pfam" id="PF02777"/>
    </source>
</evidence>
<evidence type="ECO:0000256" key="6">
    <source>
        <dbReference type="RuleBase" id="RU000414"/>
    </source>
</evidence>
<dbReference type="InterPro" id="IPR036314">
    <property type="entry name" value="SOD_C_sf"/>
</dbReference>
<dbReference type="Pfam" id="PF02777">
    <property type="entry name" value="Sod_Fe_C"/>
    <property type="match status" value="1"/>
</dbReference>
<sequence>MYTQYKLPYSYDALEPHIDALTMETHYSKHHAAYTKNLNDAVEKAGINKGIEALLSSLDSISDEALRKTIRNNGGGYYNHNLYFSTIGTNGGGEPAGAFGKLLANEFGGFSSFQDKLSALAIGQFGSGWAWLSADRDGKLKLSSSPNQDNPLMEGTGFVPILGIDVWEHAYYLKYKNVRADYVKAFYNVIDWKAVADNYERVKGGK</sequence>
<keyword evidence="10" id="KW-1185">Reference proteome</keyword>
<evidence type="ECO:0000313" key="9">
    <source>
        <dbReference type="EMBL" id="TCS77305.1"/>
    </source>
</evidence>